<gene>
    <name evidence="2" type="primary">20199755</name>
    <name evidence="1" type="ORF">HELRODRAFT_162788</name>
</gene>
<accession>T1ET55</accession>
<evidence type="ECO:0000313" key="3">
    <source>
        <dbReference type="Proteomes" id="UP000015101"/>
    </source>
</evidence>
<organism evidence="2 3">
    <name type="scientific">Helobdella robusta</name>
    <name type="common">Californian leech</name>
    <dbReference type="NCBI Taxonomy" id="6412"/>
    <lineage>
        <taxon>Eukaryota</taxon>
        <taxon>Metazoa</taxon>
        <taxon>Spiralia</taxon>
        <taxon>Lophotrochozoa</taxon>
        <taxon>Annelida</taxon>
        <taxon>Clitellata</taxon>
        <taxon>Hirudinea</taxon>
        <taxon>Rhynchobdellida</taxon>
        <taxon>Glossiphoniidae</taxon>
        <taxon>Helobdella</taxon>
    </lineage>
</organism>
<reference evidence="3" key="1">
    <citation type="submission" date="2012-12" db="EMBL/GenBank/DDBJ databases">
        <authorList>
            <person name="Hellsten U."/>
            <person name="Grimwood J."/>
            <person name="Chapman J.A."/>
            <person name="Shapiro H."/>
            <person name="Aerts A."/>
            <person name="Otillar R.P."/>
            <person name="Terry A.Y."/>
            <person name="Boore J.L."/>
            <person name="Simakov O."/>
            <person name="Marletaz F."/>
            <person name="Cho S.-J."/>
            <person name="Edsinger-Gonzales E."/>
            <person name="Havlak P."/>
            <person name="Kuo D.-H."/>
            <person name="Larsson T."/>
            <person name="Lv J."/>
            <person name="Arendt D."/>
            <person name="Savage R."/>
            <person name="Osoegawa K."/>
            <person name="de Jong P."/>
            <person name="Lindberg D.R."/>
            <person name="Seaver E.C."/>
            <person name="Weisblat D.A."/>
            <person name="Putnam N.H."/>
            <person name="Grigoriev I.V."/>
            <person name="Rokhsar D.S."/>
        </authorList>
    </citation>
    <scope>NUCLEOTIDE SEQUENCE</scope>
</reference>
<dbReference type="CTD" id="20199755"/>
<evidence type="ECO:0000313" key="1">
    <source>
        <dbReference type="EMBL" id="ESN99270.1"/>
    </source>
</evidence>
<dbReference type="EnsemblMetazoa" id="HelroT162788">
    <property type="protein sequence ID" value="HelroP162788"/>
    <property type="gene ID" value="HelroG162788"/>
</dbReference>
<reference evidence="2" key="3">
    <citation type="submission" date="2015-06" db="UniProtKB">
        <authorList>
            <consortium name="EnsemblMetazoa"/>
        </authorList>
    </citation>
    <scope>IDENTIFICATION</scope>
</reference>
<dbReference type="HOGENOM" id="CLU_1770094_0_0_1"/>
<keyword evidence="3" id="KW-1185">Reference proteome</keyword>
<sequence>MIIGDLNVYFKDSSKNYTISFFNLISSFGFEHLPTSTHNKGGLLDVIISNPSVGFYDVRVHPPLISDHGLVTCSLNVKINYKKLNNDLIANNLCDSDVYLRYGVVGLFNLCDSTLCGLFDQHAPLSVEKTTNEKESLVQFRMSGEKT</sequence>
<dbReference type="SUPFAM" id="SSF56219">
    <property type="entry name" value="DNase I-like"/>
    <property type="match status" value="1"/>
</dbReference>
<dbReference type="EMBL" id="KB097143">
    <property type="protein sequence ID" value="ESN99270.1"/>
    <property type="molecule type" value="Genomic_DNA"/>
</dbReference>
<protein>
    <recommendedName>
        <fullName evidence="4">Endonuclease/exonuclease/phosphatase domain-containing protein</fullName>
    </recommendedName>
</protein>
<dbReference type="EMBL" id="AMQM01001175">
    <property type="status" value="NOT_ANNOTATED_CDS"/>
    <property type="molecule type" value="Genomic_DNA"/>
</dbReference>
<dbReference type="InterPro" id="IPR036691">
    <property type="entry name" value="Endo/exonu/phosph_ase_sf"/>
</dbReference>
<dbReference type="AlphaFoldDB" id="T1ET55"/>
<name>T1ET55_HELRO</name>
<evidence type="ECO:0000313" key="2">
    <source>
        <dbReference type="EnsemblMetazoa" id="HelroP162788"/>
    </source>
</evidence>
<dbReference type="GeneID" id="20199755"/>
<dbReference type="OrthoDB" id="10072198at2759"/>
<reference evidence="1 3" key="2">
    <citation type="journal article" date="2013" name="Nature">
        <title>Insights into bilaterian evolution from three spiralian genomes.</title>
        <authorList>
            <person name="Simakov O."/>
            <person name="Marletaz F."/>
            <person name="Cho S.J."/>
            <person name="Edsinger-Gonzales E."/>
            <person name="Havlak P."/>
            <person name="Hellsten U."/>
            <person name="Kuo D.H."/>
            <person name="Larsson T."/>
            <person name="Lv J."/>
            <person name="Arendt D."/>
            <person name="Savage R."/>
            <person name="Osoegawa K."/>
            <person name="de Jong P."/>
            <person name="Grimwood J."/>
            <person name="Chapman J.A."/>
            <person name="Shapiro H."/>
            <person name="Aerts A."/>
            <person name="Otillar R.P."/>
            <person name="Terry A.Y."/>
            <person name="Boore J.L."/>
            <person name="Grigoriev I.V."/>
            <person name="Lindberg D.R."/>
            <person name="Seaver E.C."/>
            <person name="Weisblat D.A."/>
            <person name="Putnam N.H."/>
            <person name="Rokhsar D.S."/>
        </authorList>
    </citation>
    <scope>NUCLEOTIDE SEQUENCE</scope>
</reference>
<dbReference type="InParanoid" id="T1ET55"/>
<dbReference type="KEGG" id="hro:HELRODRAFT_162788"/>
<dbReference type="Proteomes" id="UP000015101">
    <property type="component" value="Unassembled WGS sequence"/>
</dbReference>
<dbReference type="RefSeq" id="XP_009023137.1">
    <property type="nucleotide sequence ID" value="XM_009024889.1"/>
</dbReference>
<proteinExistence type="predicted"/>
<evidence type="ECO:0008006" key="4">
    <source>
        <dbReference type="Google" id="ProtNLM"/>
    </source>
</evidence>